<protein>
    <submittedName>
        <fullName evidence="3">LysM domain protein</fullName>
    </submittedName>
    <submittedName>
        <fullName evidence="4">LysM domain-containing protein</fullName>
    </submittedName>
</protein>
<evidence type="ECO:0000313" key="4">
    <source>
        <dbReference type="EMBL" id="CEJ07087.1"/>
    </source>
</evidence>
<feature type="compositionally biased region" description="Gly residues" evidence="1">
    <location>
        <begin position="172"/>
        <end position="204"/>
    </location>
</feature>
<dbReference type="InterPro" id="IPR036779">
    <property type="entry name" value="LysM_dom_sf"/>
</dbReference>
<dbReference type="Proteomes" id="UP001071230">
    <property type="component" value="Unassembled WGS sequence"/>
</dbReference>
<dbReference type="EMBL" id="LR746496">
    <property type="protein sequence ID" value="CAA7601600.1"/>
    <property type="molecule type" value="Genomic_DNA"/>
</dbReference>
<dbReference type="InterPro" id="IPR018392">
    <property type="entry name" value="LysM"/>
</dbReference>
<dbReference type="AlphaFoldDB" id="A0A8S0X5F8"/>
<dbReference type="SMART" id="SM00257">
    <property type="entry name" value="LysM"/>
    <property type="match status" value="1"/>
</dbReference>
<feature type="domain" description="LysM" evidence="2">
    <location>
        <begin position="4"/>
        <end position="48"/>
    </location>
</feature>
<dbReference type="CDD" id="cd00118">
    <property type="entry name" value="LysM"/>
    <property type="match status" value="1"/>
</dbReference>
<keyword evidence="5" id="KW-1185">Reference proteome</keyword>
<dbReference type="PROSITE" id="PS51782">
    <property type="entry name" value="LYSM"/>
    <property type="match status" value="1"/>
</dbReference>
<accession>A0A8S0X5F8</accession>
<gene>
    <name evidence="4" type="ORF">DEACI_1543</name>
    <name evidence="3" type="ORF">DEACI_2267</name>
</gene>
<evidence type="ECO:0000259" key="2">
    <source>
        <dbReference type="PROSITE" id="PS51782"/>
    </source>
</evidence>
<feature type="compositionally biased region" description="Low complexity" evidence="1">
    <location>
        <begin position="162"/>
        <end position="171"/>
    </location>
</feature>
<feature type="compositionally biased region" description="Polar residues" evidence="1">
    <location>
        <begin position="205"/>
        <end position="217"/>
    </location>
</feature>
<dbReference type="SUPFAM" id="SSF54106">
    <property type="entry name" value="LysM domain"/>
    <property type="match status" value="1"/>
</dbReference>
<reference evidence="4" key="1">
    <citation type="submission" date="2014-11" db="EMBL/GenBank/DDBJ databases">
        <authorList>
            <person name="Hornung B.V."/>
        </authorList>
    </citation>
    <scope>NUCLEOTIDE SEQUENCE</scope>
    <source>
        <strain evidence="4">INE</strain>
    </source>
</reference>
<name>A0A8S0X5F8_9FIRM</name>
<dbReference type="KEGG" id="aacx:DEACI_2267"/>
<feature type="region of interest" description="Disordered" evidence="1">
    <location>
        <begin position="136"/>
        <end position="217"/>
    </location>
</feature>
<evidence type="ECO:0000256" key="1">
    <source>
        <dbReference type="SAM" id="MobiDB-lite"/>
    </source>
</evidence>
<sequence>MGARRYVIQPGDTFHLLAQRWGGTCDDWMRANPLLNPQSLQIGQTVVLPPLGAAPEQYAQVSAGEGREFAGGHMDEMEMELAGVQFKLRRVGESRIPHEIHMILPRAEIHKVQPQGENGPTEVQIMLSNVNIVHSPRLQSGTGDLAESGRPAARSFPERGPARSPGASPGRPAGGPGAGAGVPGESMGGGFGASRVGSTGGGPGQNQMWGYQSGQMP</sequence>
<evidence type="ECO:0000313" key="3">
    <source>
        <dbReference type="EMBL" id="CAA7601600.1"/>
    </source>
</evidence>
<dbReference type="Proteomes" id="UP000836597">
    <property type="component" value="Chromosome"/>
</dbReference>
<proteinExistence type="predicted"/>
<evidence type="ECO:0000313" key="5">
    <source>
        <dbReference type="Proteomes" id="UP001071230"/>
    </source>
</evidence>
<dbReference type="Gene3D" id="3.10.350.10">
    <property type="entry name" value="LysM domain"/>
    <property type="match status" value="1"/>
</dbReference>
<dbReference type="EMBL" id="CDGJ01000037">
    <property type="protein sequence ID" value="CEJ07087.1"/>
    <property type="molecule type" value="Genomic_DNA"/>
</dbReference>
<reference evidence="3" key="2">
    <citation type="submission" date="2020-01" db="EMBL/GenBank/DDBJ databases">
        <authorList>
            <person name="Hornung B."/>
        </authorList>
    </citation>
    <scope>NUCLEOTIDE SEQUENCE</scope>
    <source>
        <strain evidence="3">PacBioINE</strain>
    </source>
</reference>
<dbReference type="RefSeq" id="WP_240985106.1">
    <property type="nucleotide sequence ID" value="NZ_CDGJ01000037.1"/>
</dbReference>
<dbReference type="Pfam" id="PF01476">
    <property type="entry name" value="LysM"/>
    <property type="match status" value="1"/>
</dbReference>
<organism evidence="3">
    <name type="scientific">Acididesulfobacillus acetoxydans</name>
    <dbReference type="NCBI Taxonomy" id="1561005"/>
    <lineage>
        <taxon>Bacteria</taxon>
        <taxon>Bacillati</taxon>
        <taxon>Bacillota</taxon>
        <taxon>Clostridia</taxon>
        <taxon>Eubacteriales</taxon>
        <taxon>Peptococcaceae</taxon>
        <taxon>Acididesulfobacillus</taxon>
    </lineage>
</organism>